<sequence>MGRPAVEAHVEGAGQCAVGTQAGGQPGGVEPVASGDEDAELVTAQSVGPCKVVDAGGVERREFQKGGGQVGDVHGAADVVGEQRAGASARGEFVDGAFVFGLSVADDQ</sequence>
<protein>
    <submittedName>
        <fullName evidence="1">Uncharacterized protein</fullName>
    </submittedName>
</protein>
<accession>A0ABP6GBN6</accession>
<dbReference type="Proteomes" id="UP001500886">
    <property type="component" value="Unassembled WGS sequence"/>
</dbReference>
<gene>
    <name evidence="1" type="ORF">GCM10010315_34270</name>
</gene>
<reference evidence="2" key="1">
    <citation type="journal article" date="2019" name="Int. J. Syst. Evol. Microbiol.">
        <title>The Global Catalogue of Microorganisms (GCM) 10K type strain sequencing project: providing services to taxonomists for standard genome sequencing and annotation.</title>
        <authorList>
            <consortium name="The Broad Institute Genomics Platform"/>
            <consortium name="The Broad Institute Genome Sequencing Center for Infectious Disease"/>
            <person name="Wu L."/>
            <person name="Ma J."/>
        </authorList>
    </citation>
    <scope>NUCLEOTIDE SEQUENCE [LARGE SCALE GENOMIC DNA]</scope>
    <source>
        <strain evidence="2">JCM 4542</strain>
    </source>
</reference>
<proteinExistence type="predicted"/>
<dbReference type="EMBL" id="BAAASL010000011">
    <property type="protein sequence ID" value="GAA2718555.1"/>
    <property type="molecule type" value="Genomic_DNA"/>
</dbReference>
<keyword evidence="2" id="KW-1185">Reference proteome</keyword>
<evidence type="ECO:0000313" key="2">
    <source>
        <dbReference type="Proteomes" id="UP001500886"/>
    </source>
</evidence>
<comment type="caution">
    <text evidence="1">The sequence shown here is derived from an EMBL/GenBank/DDBJ whole genome shotgun (WGS) entry which is preliminary data.</text>
</comment>
<evidence type="ECO:0000313" key="1">
    <source>
        <dbReference type="EMBL" id="GAA2718555.1"/>
    </source>
</evidence>
<name>A0ABP6GBN6_9ACTN</name>
<organism evidence="1 2">
    <name type="scientific">Streptomyces luteosporeus</name>
    <dbReference type="NCBI Taxonomy" id="173856"/>
    <lineage>
        <taxon>Bacteria</taxon>
        <taxon>Bacillati</taxon>
        <taxon>Actinomycetota</taxon>
        <taxon>Actinomycetes</taxon>
        <taxon>Kitasatosporales</taxon>
        <taxon>Streptomycetaceae</taxon>
        <taxon>Streptomyces</taxon>
    </lineage>
</organism>